<dbReference type="Proteomes" id="UP001199296">
    <property type="component" value="Unassembled WGS sequence"/>
</dbReference>
<evidence type="ECO:0000256" key="1">
    <source>
        <dbReference type="SAM" id="MobiDB-lite"/>
    </source>
</evidence>
<keyword evidence="3" id="KW-1185">Reference proteome</keyword>
<dbReference type="AlphaFoldDB" id="A0AAW4WSS2"/>
<dbReference type="EMBL" id="JAJFAT010000002">
    <property type="protein sequence ID" value="MCC3144145.1"/>
    <property type="molecule type" value="Genomic_DNA"/>
</dbReference>
<gene>
    <name evidence="2" type="ORF">LJ207_02280</name>
</gene>
<dbReference type="SUPFAM" id="SSF52968">
    <property type="entry name" value="B12-dependent dehydatase associated subunit"/>
    <property type="match status" value="1"/>
</dbReference>
<dbReference type="Pfam" id="PF02288">
    <property type="entry name" value="Dehydratase_MU"/>
    <property type="match status" value="1"/>
</dbReference>
<evidence type="ECO:0000313" key="2">
    <source>
        <dbReference type="EMBL" id="MCC3144145.1"/>
    </source>
</evidence>
<dbReference type="RefSeq" id="WP_229343702.1">
    <property type="nucleotide sequence ID" value="NZ_JAJFAT010000002.1"/>
</dbReference>
<comment type="caution">
    <text evidence="2">The sequence shown here is derived from an EMBL/GenBank/DDBJ whole genome shotgun (WGS) entry which is preliminary data.</text>
</comment>
<reference evidence="2 3" key="1">
    <citation type="submission" date="2021-10" db="EMBL/GenBank/DDBJ databases">
        <authorList>
            <person name="Grouzdev D.S."/>
            <person name="Pantiukh K.S."/>
            <person name="Krutkina M.S."/>
        </authorList>
    </citation>
    <scope>NUCLEOTIDE SEQUENCE [LARGE SCALE GENOMIC DNA]</scope>
    <source>
        <strain evidence="2 3">Z-7514</strain>
    </source>
</reference>
<organism evidence="2 3">
    <name type="scientific">Halanaerobium polyolivorans</name>
    <dbReference type="NCBI Taxonomy" id="2886943"/>
    <lineage>
        <taxon>Bacteria</taxon>
        <taxon>Bacillati</taxon>
        <taxon>Bacillota</taxon>
        <taxon>Clostridia</taxon>
        <taxon>Halanaerobiales</taxon>
        <taxon>Halanaerobiaceae</taxon>
        <taxon>Halanaerobium</taxon>
    </lineage>
</organism>
<accession>A0AAW4WSS2</accession>
<feature type="compositionally biased region" description="Basic and acidic residues" evidence="1">
    <location>
        <begin position="149"/>
        <end position="158"/>
    </location>
</feature>
<feature type="region of interest" description="Disordered" evidence="1">
    <location>
        <begin position="128"/>
        <end position="170"/>
    </location>
</feature>
<protein>
    <submittedName>
        <fullName evidence="2">Glycerol dehydratase reactivase beta/small subunit family protein</fullName>
    </submittedName>
</protein>
<proteinExistence type="predicted"/>
<dbReference type="InterPro" id="IPR010254">
    <property type="entry name" value="B12-dep_deHydtase_bsu"/>
</dbReference>
<evidence type="ECO:0000313" key="3">
    <source>
        <dbReference type="Proteomes" id="UP001199296"/>
    </source>
</evidence>
<name>A0AAW4WSS2_9FIRM</name>
<feature type="compositionally biased region" description="Low complexity" evidence="1">
    <location>
        <begin position="133"/>
        <end position="148"/>
    </location>
</feature>
<dbReference type="InterPro" id="IPR003208">
    <property type="entry name" value="Dehydtase/Dehydtase_re"/>
</dbReference>
<dbReference type="Gene3D" id="3.40.50.10150">
    <property type="entry name" value="B12-dependent dehydatase associated subunit"/>
    <property type="match status" value="1"/>
</dbReference>
<sequence>MSNQSQKPSVNIGVQKEYEKNSLFRNLCYGLEEEGIPFQYFISEDSDIHKLANDAANESRLNVGISIGDQNNIIIQHKKLDIDQPFIEKRIDEDFQAKIMGSNAARLVKGIPIKDIPLEDEYSRNSIPDQKRANTNKTTNTAKNTAKNKTTEKTKAIESNEASNQAKEEKINAEEVEKITQLVIEALKNN</sequence>